<dbReference type="PANTHER" id="PTHR10942">
    <property type="entry name" value="LEISHMANOLYSIN-LIKE PEPTIDASE"/>
    <property type="match status" value="1"/>
</dbReference>
<dbReference type="Proteomes" id="UP000275408">
    <property type="component" value="Unassembled WGS sequence"/>
</dbReference>
<dbReference type="InterPro" id="IPR001577">
    <property type="entry name" value="Peptidase_M8"/>
</dbReference>
<dbReference type="STRING" id="46731.A0A3M6TLI0"/>
<organism evidence="11 12">
    <name type="scientific">Pocillopora damicornis</name>
    <name type="common">Cauliflower coral</name>
    <name type="synonym">Millepora damicornis</name>
    <dbReference type="NCBI Taxonomy" id="46731"/>
    <lineage>
        <taxon>Eukaryota</taxon>
        <taxon>Metazoa</taxon>
        <taxon>Cnidaria</taxon>
        <taxon>Anthozoa</taxon>
        <taxon>Hexacorallia</taxon>
        <taxon>Scleractinia</taxon>
        <taxon>Astrocoeniina</taxon>
        <taxon>Pocilloporidae</taxon>
        <taxon>Pocillopora</taxon>
    </lineage>
</organism>
<evidence type="ECO:0000256" key="4">
    <source>
        <dbReference type="ARBA" id="ARBA00022801"/>
    </source>
</evidence>
<dbReference type="Gene3D" id="2.30.34.10">
    <property type="entry name" value="Leishmanolysin domain 4"/>
    <property type="match status" value="1"/>
</dbReference>
<dbReference type="GO" id="GO:0004222">
    <property type="term" value="F:metalloendopeptidase activity"/>
    <property type="evidence" value="ECO:0007669"/>
    <property type="project" value="UniProtKB-UniRule"/>
</dbReference>
<sequence length="670" mass="75666">MAAESLLFFCVLQLYLAGFFSLSHDLIHEYDEMIRHIPLEPSHILKRRSVDQPLRISLDFLNISNLENPSMVKDILQQAQSYFSRTLKVRKTTTNIRLQRSCPNQLFFSKNADGSGPGRVRFCQESCNSSRILCGPIEIPEHDLDQCRVCDKNGQNCRNDTRPEFTAGEGHKDADFILYVTAVTHGNCGKSSTTLAYGAACQQESGLDRPVAGFINICPKRVTASELRSSYSEVLATVKHEIFHALGFAPSLYAFFRNQSGEPLTARRSNGLPKEYDDVLKHYKWSEQTVRMVTRNDWLTRSGTMQHNVYMMVTPRVKEEAQRHFNCSTLEGAELENQGGEGTALAHWEKRLFENEAMTGVFTQNTVFSRVTLALMEDTGWYLVNYEMADPLRWGRNLGCLFTKNSCAAWMKAQKTAGKSIAPFCSKIKKQSDPRTGCSLDRTSVASCNLVEYEQNLPTEFQNFLPGFIPGISESEDRYGGAVLLADYCPFYQSFTWTQKGEEVRTSSCISQHNALPYDLNYALEFYGIKSRCFEQRTKWMKEKCGTRYTAVNHGSGCYKFHCESDALRVEIAGGFKYPCFHEGQVLDISVQVDSWSFQGTLVCPSCEEVCSDSGFICPAEIKPAPKNSQPVSKTSPVTCSECSIIIRQVLHTQLLLMIVYTVFRYVLEA</sequence>
<dbReference type="Gene3D" id="3.90.132.10">
    <property type="entry name" value="Leishmanolysin , domain 2"/>
    <property type="match status" value="1"/>
</dbReference>
<evidence type="ECO:0000256" key="2">
    <source>
        <dbReference type="ARBA" id="ARBA00022670"/>
    </source>
</evidence>
<feature type="chain" id="PRO_5023963105" description="Leishmanolysin-like peptidase" evidence="10">
    <location>
        <begin position="18"/>
        <end position="670"/>
    </location>
</feature>
<feature type="signal peptide" evidence="10">
    <location>
        <begin position="1"/>
        <end position="17"/>
    </location>
</feature>
<keyword evidence="3 9" id="KW-0479">Metal-binding</keyword>
<comment type="similarity">
    <text evidence="1 10">Belongs to the peptidase M8 family.</text>
</comment>
<accession>A0A3M6TLI0</accession>
<dbReference type="Gene3D" id="3.10.170.20">
    <property type="match status" value="1"/>
</dbReference>
<proteinExistence type="inferred from homology"/>
<feature type="binding site" evidence="9">
    <location>
        <position position="240"/>
    </location>
    <ligand>
        <name>Zn(2+)</name>
        <dbReference type="ChEBI" id="CHEBI:29105"/>
        <note>catalytic</note>
    </ligand>
</feature>
<dbReference type="Pfam" id="PF01457">
    <property type="entry name" value="Peptidase_M8"/>
    <property type="match status" value="1"/>
</dbReference>
<evidence type="ECO:0000256" key="1">
    <source>
        <dbReference type="ARBA" id="ARBA00005860"/>
    </source>
</evidence>
<feature type="binding site" evidence="9">
    <location>
        <position position="347"/>
    </location>
    <ligand>
        <name>Zn(2+)</name>
        <dbReference type="ChEBI" id="CHEBI:29105"/>
        <note>catalytic</note>
    </ligand>
</feature>
<dbReference type="OrthoDB" id="527990at2759"/>
<dbReference type="PANTHER" id="PTHR10942:SF0">
    <property type="entry name" value="LEISHMANOLYSIN-LIKE PEPTIDASE"/>
    <property type="match status" value="1"/>
</dbReference>
<keyword evidence="4 10" id="KW-0378">Hydrolase</keyword>
<evidence type="ECO:0000256" key="6">
    <source>
        <dbReference type="ARBA" id="ARBA00023049"/>
    </source>
</evidence>
<protein>
    <recommendedName>
        <fullName evidence="7 10">Leishmanolysin-like peptidase</fullName>
        <ecNumber evidence="10">3.4.24.-</ecNumber>
    </recommendedName>
</protein>
<keyword evidence="10" id="KW-0732">Signal</keyword>
<comment type="caution">
    <text evidence="11">The sequence shown here is derived from an EMBL/GenBank/DDBJ whole genome shotgun (WGS) entry which is preliminary data.</text>
</comment>
<dbReference type="SUPFAM" id="SSF55486">
    <property type="entry name" value="Metalloproteases ('zincins'), catalytic domain"/>
    <property type="match status" value="1"/>
</dbReference>
<keyword evidence="5 9" id="KW-0862">Zinc</keyword>
<reference evidence="11 12" key="1">
    <citation type="journal article" date="2018" name="Sci. Rep.">
        <title>Comparative analysis of the Pocillopora damicornis genome highlights role of immune system in coral evolution.</title>
        <authorList>
            <person name="Cunning R."/>
            <person name="Bay R.A."/>
            <person name="Gillette P."/>
            <person name="Baker A.C."/>
            <person name="Traylor-Knowles N."/>
        </authorList>
    </citation>
    <scope>NUCLEOTIDE SEQUENCE [LARGE SCALE GENOMIC DNA]</scope>
    <source>
        <strain evidence="11">RSMAS</strain>
        <tissue evidence="11">Whole animal</tissue>
    </source>
</reference>
<feature type="active site" evidence="8">
    <location>
        <position position="241"/>
    </location>
</feature>
<dbReference type="GO" id="GO:0046872">
    <property type="term" value="F:metal ion binding"/>
    <property type="evidence" value="ECO:0007669"/>
    <property type="project" value="UniProtKB-KW"/>
</dbReference>
<dbReference type="GO" id="GO:0005737">
    <property type="term" value="C:cytoplasm"/>
    <property type="evidence" value="ECO:0007669"/>
    <property type="project" value="TreeGrafter"/>
</dbReference>
<comment type="cofactor">
    <cofactor evidence="9 10">
        <name>Zn(2+)</name>
        <dbReference type="ChEBI" id="CHEBI:29105"/>
    </cofactor>
    <text evidence="9 10">Binds 1 zinc ion per subunit.</text>
</comment>
<dbReference type="GO" id="GO:0016020">
    <property type="term" value="C:membrane"/>
    <property type="evidence" value="ECO:0007669"/>
    <property type="project" value="InterPro"/>
</dbReference>
<keyword evidence="12" id="KW-1185">Reference proteome</keyword>
<keyword evidence="2 10" id="KW-0645">Protease</keyword>
<dbReference type="OMA" id="GSGCYKF"/>
<evidence type="ECO:0000256" key="3">
    <source>
        <dbReference type="ARBA" id="ARBA00022723"/>
    </source>
</evidence>
<dbReference type="FunFam" id="3.90.132.10:FF:000001">
    <property type="entry name" value="leishmanolysin-like peptidase isoform X2"/>
    <property type="match status" value="1"/>
</dbReference>
<evidence type="ECO:0000256" key="8">
    <source>
        <dbReference type="PIRSR" id="PIRSR601577-1"/>
    </source>
</evidence>
<dbReference type="Gene3D" id="2.10.55.10">
    <property type="entry name" value="Leishmanolysin domain 3"/>
    <property type="match status" value="1"/>
</dbReference>
<dbReference type="EMBL" id="RCHS01003399">
    <property type="protein sequence ID" value="RMX42239.1"/>
    <property type="molecule type" value="Genomic_DNA"/>
</dbReference>
<dbReference type="EC" id="3.4.24.-" evidence="10"/>
<evidence type="ECO:0000313" key="11">
    <source>
        <dbReference type="EMBL" id="RMX42239.1"/>
    </source>
</evidence>
<feature type="binding site" evidence="9">
    <location>
        <position position="244"/>
    </location>
    <ligand>
        <name>Zn(2+)</name>
        <dbReference type="ChEBI" id="CHEBI:29105"/>
        <note>catalytic</note>
    </ligand>
</feature>
<evidence type="ECO:0000256" key="5">
    <source>
        <dbReference type="ARBA" id="ARBA00022833"/>
    </source>
</evidence>
<evidence type="ECO:0000313" key="12">
    <source>
        <dbReference type="Proteomes" id="UP000275408"/>
    </source>
</evidence>
<keyword evidence="6 9" id="KW-0482">Metalloprotease</keyword>
<evidence type="ECO:0000256" key="7">
    <source>
        <dbReference type="ARBA" id="ARBA00039717"/>
    </source>
</evidence>
<dbReference type="GO" id="GO:0007155">
    <property type="term" value="P:cell adhesion"/>
    <property type="evidence" value="ECO:0007669"/>
    <property type="project" value="InterPro"/>
</dbReference>
<name>A0A3M6TLI0_POCDA</name>
<evidence type="ECO:0000256" key="9">
    <source>
        <dbReference type="PIRSR" id="PIRSR601577-2"/>
    </source>
</evidence>
<gene>
    <name evidence="11" type="ORF">pdam_00011614</name>
</gene>
<evidence type="ECO:0000256" key="10">
    <source>
        <dbReference type="RuleBase" id="RU366077"/>
    </source>
</evidence>
<dbReference type="AlphaFoldDB" id="A0A3M6TLI0"/>
<dbReference type="GO" id="GO:0006508">
    <property type="term" value="P:proteolysis"/>
    <property type="evidence" value="ECO:0007669"/>
    <property type="project" value="UniProtKB-KW"/>
</dbReference>